<keyword evidence="1" id="KW-0238">DNA-binding</keyword>
<dbReference type="EMBL" id="PREZ01000007">
    <property type="protein sequence ID" value="PPA69210.1"/>
    <property type="molecule type" value="Genomic_DNA"/>
</dbReference>
<protein>
    <submittedName>
        <fullName evidence="3">ArsR family transcriptional regulator</fullName>
    </submittedName>
</protein>
<evidence type="ECO:0000256" key="1">
    <source>
        <dbReference type="ARBA" id="ARBA00023125"/>
    </source>
</evidence>
<evidence type="ECO:0000313" key="3">
    <source>
        <dbReference type="EMBL" id="PPA69210.1"/>
    </source>
</evidence>
<gene>
    <name evidence="3" type="ORF">C4B60_17530</name>
</gene>
<dbReference type="CDD" id="cd00090">
    <property type="entry name" value="HTH_ARSR"/>
    <property type="match status" value="1"/>
</dbReference>
<name>A0A2S5G897_9BACL</name>
<dbReference type="InterPro" id="IPR001845">
    <property type="entry name" value="HTH_ArsR_DNA-bd_dom"/>
</dbReference>
<evidence type="ECO:0000259" key="2">
    <source>
        <dbReference type="Pfam" id="PF01022"/>
    </source>
</evidence>
<feature type="domain" description="HTH arsR-type" evidence="2">
    <location>
        <begin position="8"/>
        <end position="51"/>
    </location>
</feature>
<keyword evidence="4" id="KW-1185">Reference proteome</keyword>
<dbReference type="SUPFAM" id="SSF46785">
    <property type="entry name" value="Winged helix' DNA-binding domain"/>
    <property type="match status" value="1"/>
</dbReference>
<sequence>MARALSSKVRLDIINLLNTKNVNIHELAESLKIPVSTAASHIKVLEESGLILTELRPAVRGSMRVCTRNFDDIHIQLNDPKDHLTDFESVEIEMPIGQYVDYEAAPTCGMANHEGLLIPEDQPGYFYSPNRTNAQLIWTRKGYFEYKLPLVVPHDKMVESLELSLELCSEAPNFDPNWPSDITVWLNSVDIGTWTSPGDFGDRPGKLNPKSWADTVYTQYGTLKTWKVTREKTAIDAFYLSDVTIDDLHLKDHDFLSFKIGIKDDALHKGGINLFGKDFGDHPQDIKLKVNFS</sequence>
<accession>A0A2S5G897</accession>
<evidence type="ECO:0000313" key="4">
    <source>
        <dbReference type="Proteomes" id="UP000239047"/>
    </source>
</evidence>
<organism evidence="3 4">
    <name type="scientific">Jeotgalibacillus proteolyticus</name>
    <dbReference type="NCBI Taxonomy" id="2082395"/>
    <lineage>
        <taxon>Bacteria</taxon>
        <taxon>Bacillati</taxon>
        <taxon>Bacillota</taxon>
        <taxon>Bacilli</taxon>
        <taxon>Bacillales</taxon>
        <taxon>Caryophanaceae</taxon>
        <taxon>Jeotgalibacillus</taxon>
    </lineage>
</organism>
<dbReference type="InterPro" id="IPR036388">
    <property type="entry name" value="WH-like_DNA-bd_sf"/>
</dbReference>
<dbReference type="GO" id="GO:0003677">
    <property type="term" value="F:DNA binding"/>
    <property type="evidence" value="ECO:0007669"/>
    <property type="project" value="UniProtKB-KW"/>
</dbReference>
<dbReference type="OrthoDB" id="9781958at2"/>
<reference evidence="3 4" key="1">
    <citation type="submission" date="2018-02" db="EMBL/GenBank/DDBJ databases">
        <title>Jeotgalibacillus proteolyticum sp. nov. a protease producing bacterium isolated from ocean sediments of Laizhou Bay.</title>
        <authorList>
            <person name="Li Y."/>
        </authorList>
    </citation>
    <scope>NUCLEOTIDE SEQUENCE [LARGE SCALE GENOMIC DNA]</scope>
    <source>
        <strain evidence="3 4">22-7</strain>
    </source>
</reference>
<proteinExistence type="predicted"/>
<dbReference type="InterPro" id="IPR036390">
    <property type="entry name" value="WH_DNA-bd_sf"/>
</dbReference>
<dbReference type="Gene3D" id="1.10.10.10">
    <property type="entry name" value="Winged helix-like DNA-binding domain superfamily/Winged helix DNA-binding domain"/>
    <property type="match status" value="1"/>
</dbReference>
<dbReference type="Pfam" id="PF01022">
    <property type="entry name" value="HTH_5"/>
    <property type="match status" value="1"/>
</dbReference>
<comment type="caution">
    <text evidence="3">The sequence shown here is derived from an EMBL/GenBank/DDBJ whole genome shotgun (WGS) entry which is preliminary data.</text>
</comment>
<dbReference type="Proteomes" id="UP000239047">
    <property type="component" value="Unassembled WGS sequence"/>
</dbReference>
<dbReference type="GO" id="GO:0003700">
    <property type="term" value="F:DNA-binding transcription factor activity"/>
    <property type="evidence" value="ECO:0007669"/>
    <property type="project" value="InterPro"/>
</dbReference>
<dbReference type="InterPro" id="IPR011991">
    <property type="entry name" value="ArsR-like_HTH"/>
</dbReference>
<dbReference type="AlphaFoldDB" id="A0A2S5G897"/>